<dbReference type="AlphaFoldDB" id="A0A7Y9DNU7"/>
<organism evidence="9 10">
    <name type="scientific">Kineococcus aurantiacus</name>
    <dbReference type="NCBI Taxonomy" id="37633"/>
    <lineage>
        <taxon>Bacteria</taxon>
        <taxon>Bacillati</taxon>
        <taxon>Actinomycetota</taxon>
        <taxon>Actinomycetes</taxon>
        <taxon>Kineosporiales</taxon>
        <taxon>Kineosporiaceae</taxon>
        <taxon>Kineococcus</taxon>
    </lineage>
</organism>
<dbReference type="InterPro" id="IPR003738">
    <property type="entry name" value="SRAP"/>
</dbReference>
<proteinExistence type="inferred from homology"/>
<protein>
    <recommendedName>
        <fullName evidence="8">Abasic site processing protein</fullName>
        <ecNumber evidence="8">3.4.-.-</ecNumber>
    </recommendedName>
</protein>
<dbReference type="GO" id="GO:0016829">
    <property type="term" value="F:lyase activity"/>
    <property type="evidence" value="ECO:0007669"/>
    <property type="project" value="UniProtKB-KW"/>
</dbReference>
<dbReference type="PANTHER" id="PTHR13604">
    <property type="entry name" value="DC12-RELATED"/>
    <property type="match status" value="1"/>
</dbReference>
<gene>
    <name evidence="9" type="ORF">BJ968_003603</name>
</gene>
<evidence type="ECO:0000256" key="1">
    <source>
        <dbReference type="ARBA" id="ARBA00008136"/>
    </source>
</evidence>
<keyword evidence="4 8" id="KW-0378">Hydrolase</keyword>
<dbReference type="EMBL" id="JACCBB010000001">
    <property type="protein sequence ID" value="NYD24063.1"/>
    <property type="molecule type" value="Genomic_DNA"/>
</dbReference>
<evidence type="ECO:0000256" key="5">
    <source>
        <dbReference type="ARBA" id="ARBA00023124"/>
    </source>
</evidence>
<evidence type="ECO:0000256" key="4">
    <source>
        <dbReference type="ARBA" id="ARBA00022801"/>
    </source>
</evidence>
<dbReference type="SUPFAM" id="SSF143081">
    <property type="entry name" value="BB1717-like"/>
    <property type="match status" value="1"/>
</dbReference>
<dbReference type="GO" id="GO:0008233">
    <property type="term" value="F:peptidase activity"/>
    <property type="evidence" value="ECO:0007669"/>
    <property type="project" value="UniProtKB-KW"/>
</dbReference>
<evidence type="ECO:0000256" key="2">
    <source>
        <dbReference type="ARBA" id="ARBA00022670"/>
    </source>
</evidence>
<accession>A0A7Y9DNU7</accession>
<keyword evidence="2 8" id="KW-0645">Protease</keyword>
<keyword evidence="10" id="KW-1185">Reference proteome</keyword>
<comment type="similarity">
    <text evidence="1 8">Belongs to the SOS response-associated peptidase family.</text>
</comment>
<evidence type="ECO:0000256" key="3">
    <source>
        <dbReference type="ARBA" id="ARBA00022763"/>
    </source>
</evidence>
<dbReference type="InterPro" id="IPR036590">
    <property type="entry name" value="SRAP-like"/>
</dbReference>
<dbReference type="EC" id="3.4.-.-" evidence="8"/>
<evidence type="ECO:0000313" key="9">
    <source>
        <dbReference type="EMBL" id="NYD24063.1"/>
    </source>
</evidence>
<dbReference type="Proteomes" id="UP000521922">
    <property type="component" value="Unassembled WGS sequence"/>
</dbReference>
<evidence type="ECO:0000256" key="6">
    <source>
        <dbReference type="ARBA" id="ARBA00023125"/>
    </source>
</evidence>
<keyword evidence="6" id="KW-0238">DNA-binding</keyword>
<dbReference type="Gene3D" id="3.90.1680.10">
    <property type="entry name" value="SOS response associated peptidase-like"/>
    <property type="match status" value="1"/>
</dbReference>
<dbReference type="RefSeq" id="WP_218885155.1">
    <property type="nucleotide sequence ID" value="NZ_BAAAGN010000030.1"/>
</dbReference>
<dbReference type="PANTHER" id="PTHR13604:SF0">
    <property type="entry name" value="ABASIC SITE PROCESSING PROTEIN HMCES"/>
    <property type="match status" value="1"/>
</dbReference>
<dbReference type="GO" id="GO:0006508">
    <property type="term" value="P:proteolysis"/>
    <property type="evidence" value="ECO:0007669"/>
    <property type="project" value="UniProtKB-KW"/>
</dbReference>
<dbReference type="Pfam" id="PF02586">
    <property type="entry name" value="SRAP"/>
    <property type="match status" value="1"/>
</dbReference>
<evidence type="ECO:0000313" key="10">
    <source>
        <dbReference type="Proteomes" id="UP000521922"/>
    </source>
</evidence>
<evidence type="ECO:0000256" key="7">
    <source>
        <dbReference type="ARBA" id="ARBA00023239"/>
    </source>
</evidence>
<reference evidence="9 10" key="1">
    <citation type="submission" date="2020-07" db="EMBL/GenBank/DDBJ databases">
        <title>Sequencing the genomes of 1000 actinobacteria strains.</title>
        <authorList>
            <person name="Klenk H.-P."/>
        </authorList>
    </citation>
    <scope>NUCLEOTIDE SEQUENCE [LARGE SCALE GENOMIC DNA]</scope>
    <source>
        <strain evidence="9 10">DSM 7487</strain>
    </source>
</reference>
<dbReference type="GO" id="GO:0003697">
    <property type="term" value="F:single-stranded DNA binding"/>
    <property type="evidence" value="ECO:0007669"/>
    <property type="project" value="InterPro"/>
</dbReference>
<keyword evidence="5" id="KW-0190">Covalent protein-DNA linkage</keyword>
<keyword evidence="7" id="KW-0456">Lyase</keyword>
<sequence length="295" mass="31460">MPTANAGLVPVVSGAGGKVCRVCGRYALRRELEDLVEEFEVDDNTLTGPAADPAAVTRSTNVAPTTTPPVVLERFRKGEPDAPPTRSLRALRWGLVPSWSKDASGAARMVNARSETLLDKPAFAAAALARRCLVPVDAWYEWQTTAVTGPGGKPLKQPFAVSAADGSVLSLAGVYEFWQDPARAPEDPARWVVSFAVVTRAAEAGLDRLHERMPLVVPRDLRDAWLDPSLDDADDVRSLLGAVPHDLFLGGALRAHPVSRRVGDVRDTGEDLLDPVPLADLAGVVDLRTGEPIGG</sequence>
<comment type="caution">
    <text evidence="9">The sequence shown here is derived from an EMBL/GenBank/DDBJ whole genome shotgun (WGS) entry which is preliminary data.</text>
</comment>
<dbReference type="GO" id="GO:0106300">
    <property type="term" value="P:protein-DNA covalent cross-linking repair"/>
    <property type="evidence" value="ECO:0007669"/>
    <property type="project" value="InterPro"/>
</dbReference>
<name>A0A7Y9DNU7_9ACTN</name>
<evidence type="ECO:0000256" key="8">
    <source>
        <dbReference type="RuleBase" id="RU364100"/>
    </source>
</evidence>
<keyword evidence="3" id="KW-0227">DNA damage</keyword>